<dbReference type="CDD" id="cd01400">
    <property type="entry name" value="6PGL"/>
    <property type="match status" value="1"/>
</dbReference>
<dbReference type="InterPro" id="IPR037171">
    <property type="entry name" value="NagB/RpiA_transferase-like"/>
</dbReference>
<dbReference type="InterPro" id="IPR006148">
    <property type="entry name" value="Glc/Gal-6P_isomerase"/>
</dbReference>
<evidence type="ECO:0000256" key="6">
    <source>
        <dbReference type="ARBA" id="ARBA00020337"/>
    </source>
</evidence>
<evidence type="ECO:0000259" key="8">
    <source>
        <dbReference type="Pfam" id="PF01182"/>
    </source>
</evidence>
<dbReference type="GO" id="GO:0006098">
    <property type="term" value="P:pentose-phosphate shunt"/>
    <property type="evidence" value="ECO:0007669"/>
    <property type="project" value="UniProtKB-UniPathway"/>
</dbReference>
<evidence type="ECO:0000256" key="5">
    <source>
        <dbReference type="ARBA" id="ARBA00013198"/>
    </source>
</evidence>
<sequence length="238" mass="26364">MEEVGMANNIHFKEYKCTQELDTALAERIADLLKCSLQQDSEASLVLSGGRTPLGLFEQLSNKSLPWKNTLVTLADDRWVDSSHQDSNERLVRERFLINQAQAASFISLKNSFLSASEGVLKLEEEFPPIKLFSAIVLGMGGDGHTASLFPGTESLDLGLDLDSSRNFISSVPNDAPHERVSMTAPRLLASKEILIHIVGREKKEVLDRALSGKDIHELPIRLVLNQSKVPVTIFWSP</sequence>
<accession>A0A520LJQ5</accession>
<dbReference type="GO" id="GO:0017057">
    <property type="term" value="F:6-phosphogluconolactonase activity"/>
    <property type="evidence" value="ECO:0007669"/>
    <property type="project" value="UniProtKB-UniRule"/>
</dbReference>
<dbReference type="InterPro" id="IPR039104">
    <property type="entry name" value="6PGL"/>
</dbReference>
<comment type="caution">
    <text evidence="9">The sequence shown here is derived from an EMBL/GenBank/DDBJ whole genome shotgun (WGS) entry which is preliminary data.</text>
</comment>
<dbReference type="UniPathway" id="UPA00115">
    <property type="reaction ID" value="UER00409"/>
</dbReference>
<dbReference type="PANTHER" id="PTHR11054:SF0">
    <property type="entry name" value="6-PHOSPHOGLUCONOLACTONASE"/>
    <property type="match status" value="1"/>
</dbReference>
<comment type="pathway">
    <text evidence="3 7">Carbohydrate degradation; pentose phosphate pathway; D-ribulose 5-phosphate from D-glucose 6-phosphate (oxidative stage): step 2/3.</text>
</comment>
<dbReference type="GO" id="GO:0005975">
    <property type="term" value="P:carbohydrate metabolic process"/>
    <property type="evidence" value="ECO:0007669"/>
    <property type="project" value="UniProtKB-UniRule"/>
</dbReference>
<dbReference type="Pfam" id="PF01182">
    <property type="entry name" value="Glucosamine_iso"/>
    <property type="match status" value="1"/>
</dbReference>
<evidence type="ECO:0000313" key="10">
    <source>
        <dbReference type="Proteomes" id="UP000318148"/>
    </source>
</evidence>
<dbReference type="Gene3D" id="3.40.50.1360">
    <property type="match status" value="1"/>
</dbReference>
<feature type="domain" description="Glucosamine/galactosamine-6-phosphate isomerase" evidence="8">
    <location>
        <begin position="19"/>
        <end position="228"/>
    </location>
</feature>
<dbReference type="SUPFAM" id="SSF100950">
    <property type="entry name" value="NagB/RpiA/CoA transferase-like"/>
    <property type="match status" value="1"/>
</dbReference>
<name>A0A520LJQ5_9GAMM</name>
<evidence type="ECO:0000256" key="2">
    <source>
        <dbReference type="ARBA" id="ARBA00002681"/>
    </source>
</evidence>
<evidence type="ECO:0000256" key="1">
    <source>
        <dbReference type="ARBA" id="ARBA00000832"/>
    </source>
</evidence>
<keyword evidence="7 9" id="KW-0378">Hydrolase</keyword>
<dbReference type="EC" id="3.1.1.31" evidence="5 7"/>
<reference evidence="9 10" key="1">
    <citation type="submission" date="2019-02" db="EMBL/GenBank/DDBJ databases">
        <title>Prokaryotic population dynamics and viral predation in marine succession experiment using metagenomics: the confinement effect.</title>
        <authorList>
            <person name="Haro-Moreno J.M."/>
            <person name="Rodriguez-Valera F."/>
            <person name="Lopez-Perez M."/>
        </authorList>
    </citation>
    <scope>NUCLEOTIDE SEQUENCE [LARGE SCALE GENOMIC DNA]</scope>
    <source>
        <strain evidence="9">MED-G169</strain>
    </source>
</reference>
<comment type="catalytic activity">
    <reaction evidence="1 7">
        <text>6-phospho-D-glucono-1,5-lactone + H2O = 6-phospho-D-gluconate + H(+)</text>
        <dbReference type="Rhea" id="RHEA:12556"/>
        <dbReference type="ChEBI" id="CHEBI:15377"/>
        <dbReference type="ChEBI" id="CHEBI:15378"/>
        <dbReference type="ChEBI" id="CHEBI:57955"/>
        <dbReference type="ChEBI" id="CHEBI:58759"/>
        <dbReference type="EC" id="3.1.1.31"/>
    </reaction>
</comment>
<dbReference type="AlphaFoldDB" id="A0A520LJQ5"/>
<dbReference type="InterPro" id="IPR005900">
    <property type="entry name" value="6-phosphogluconolactonase_DevB"/>
</dbReference>
<organism evidence="9 10">
    <name type="scientific">SAR92 clade bacterium</name>
    <dbReference type="NCBI Taxonomy" id="2315479"/>
    <lineage>
        <taxon>Bacteria</taxon>
        <taxon>Pseudomonadati</taxon>
        <taxon>Pseudomonadota</taxon>
        <taxon>Gammaproteobacteria</taxon>
        <taxon>Cellvibrionales</taxon>
        <taxon>Porticoccaceae</taxon>
        <taxon>SAR92 clade</taxon>
    </lineage>
</organism>
<gene>
    <name evidence="7 9" type="primary">pgl</name>
    <name evidence="9" type="ORF">EVB02_04365</name>
</gene>
<evidence type="ECO:0000256" key="7">
    <source>
        <dbReference type="RuleBase" id="RU365095"/>
    </source>
</evidence>
<dbReference type="Proteomes" id="UP000318148">
    <property type="component" value="Unassembled WGS sequence"/>
</dbReference>
<comment type="similarity">
    <text evidence="4 7">Belongs to the glucosamine/galactosamine-6-phosphate isomerase family. 6-phosphogluconolactonase subfamily.</text>
</comment>
<proteinExistence type="inferred from homology"/>
<dbReference type="PANTHER" id="PTHR11054">
    <property type="entry name" value="6-PHOSPHOGLUCONOLACTONASE"/>
    <property type="match status" value="1"/>
</dbReference>
<protein>
    <recommendedName>
        <fullName evidence="6 7">6-phosphogluconolactonase</fullName>
        <shortName evidence="7">6PGL</shortName>
        <ecNumber evidence="5 7">3.1.1.31</ecNumber>
    </recommendedName>
</protein>
<evidence type="ECO:0000313" key="9">
    <source>
        <dbReference type="EMBL" id="RZO03000.1"/>
    </source>
</evidence>
<dbReference type="NCBIfam" id="TIGR01198">
    <property type="entry name" value="pgl"/>
    <property type="match status" value="1"/>
</dbReference>
<dbReference type="EMBL" id="SHBO01000071">
    <property type="protein sequence ID" value="RZO03000.1"/>
    <property type="molecule type" value="Genomic_DNA"/>
</dbReference>
<comment type="function">
    <text evidence="2 7">Hydrolysis of 6-phosphogluconolactone to 6-phosphogluconate.</text>
</comment>
<evidence type="ECO:0000256" key="3">
    <source>
        <dbReference type="ARBA" id="ARBA00004961"/>
    </source>
</evidence>
<evidence type="ECO:0000256" key="4">
    <source>
        <dbReference type="ARBA" id="ARBA00010662"/>
    </source>
</evidence>